<evidence type="ECO:0000313" key="1">
    <source>
        <dbReference type="EMBL" id="VDP13985.1"/>
    </source>
</evidence>
<dbReference type="EMBL" id="UZAH01031126">
    <property type="protein sequence ID" value="VDP13985.1"/>
    <property type="molecule type" value="Genomic_DNA"/>
</dbReference>
<sequence>MSVASGDAERADSQGFAVAELPTGEISQRIMSRTDDLEDEFQRLCGSSEAASEMVQVASGNSEREAIEAAGRLRKPMCLPSLMAEWKEGLVPPRWVDVVMSSVYCRTREEFVDSLDEILQREEVLASIAADNKWQLEEVCVGCLTCFAQMPFCRKRC</sequence>
<accession>A0A183GAM8</accession>
<dbReference type="AlphaFoldDB" id="A0A183GAM8"/>
<reference evidence="3" key="2">
    <citation type="submission" date="2019-09" db="UniProtKB">
        <authorList>
            <consortium name="WormBaseParasite"/>
        </authorList>
    </citation>
    <scope>IDENTIFICATION</scope>
</reference>
<dbReference type="WBParaSite" id="HPBE_0001908601-mRNA-1">
    <property type="protein sequence ID" value="HPBE_0001908601-mRNA-1"/>
    <property type="gene ID" value="HPBE_0001908601"/>
</dbReference>
<accession>A0A3P8C6T9</accession>
<protein>
    <submittedName>
        <fullName evidence="3">DUF4780 domain-containing protein</fullName>
    </submittedName>
</protein>
<name>A0A183GAM8_HELPZ</name>
<keyword evidence="2" id="KW-1185">Reference proteome</keyword>
<reference evidence="1 2" key="1">
    <citation type="submission" date="2018-11" db="EMBL/GenBank/DDBJ databases">
        <authorList>
            <consortium name="Pathogen Informatics"/>
        </authorList>
    </citation>
    <scope>NUCLEOTIDE SEQUENCE [LARGE SCALE GENOMIC DNA]</scope>
</reference>
<evidence type="ECO:0000313" key="3">
    <source>
        <dbReference type="WBParaSite" id="HPBE_0001908601-mRNA-1"/>
    </source>
</evidence>
<organism evidence="2 3">
    <name type="scientific">Heligmosomoides polygyrus</name>
    <name type="common">Parasitic roundworm</name>
    <dbReference type="NCBI Taxonomy" id="6339"/>
    <lineage>
        <taxon>Eukaryota</taxon>
        <taxon>Metazoa</taxon>
        <taxon>Ecdysozoa</taxon>
        <taxon>Nematoda</taxon>
        <taxon>Chromadorea</taxon>
        <taxon>Rhabditida</taxon>
        <taxon>Rhabditina</taxon>
        <taxon>Rhabditomorpha</taxon>
        <taxon>Strongyloidea</taxon>
        <taxon>Heligmosomidae</taxon>
        <taxon>Heligmosomoides</taxon>
    </lineage>
</organism>
<gene>
    <name evidence="1" type="ORF">HPBE_LOCUS19085</name>
</gene>
<evidence type="ECO:0000313" key="2">
    <source>
        <dbReference type="Proteomes" id="UP000050761"/>
    </source>
</evidence>
<proteinExistence type="predicted"/>
<dbReference type="Proteomes" id="UP000050761">
    <property type="component" value="Unassembled WGS sequence"/>
</dbReference>